<proteinExistence type="predicted"/>
<feature type="domain" description="MurNAc-LAA" evidence="3">
    <location>
        <begin position="114"/>
        <end position="223"/>
    </location>
</feature>
<dbReference type="Pfam" id="PF01520">
    <property type="entry name" value="Amidase_3"/>
    <property type="match status" value="1"/>
</dbReference>
<evidence type="ECO:0000259" key="3">
    <source>
        <dbReference type="SMART" id="SM00646"/>
    </source>
</evidence>
<protein>
    <submittedName>
        <fullName evidence="4">N-acetylmuramoyl-L-alanine amidase</fullName>
        <ecNumber evidence="4">3.5.1.28</ecNumber>
    </submittedName>
</protein>
<feature type="chain" id="PRO_5039096054" evidence="2">
    <location>
        <begin position="28"/>
        <end position="231"/>
    </location>
</feature>
<dbReference type="GO" id="GO:0008745">
    <property type="term" value="F:N-acetylmuramoyl-L-alanine amidase activity"/>
    <property type="evidence" value="ECO:0007669"/>
    <property type="project" value="UniProtKB-EC"/>
</dbReference>
<dbReference type="SMART" id="SM00646">
    <property type="entry name" value="Ami_3"/>
    <property type="match status" value="1"/>
</dbReference>
<gene>
    <name evidence="4" type="ORF">H9892_00950</name>
</gene>
<dbReference type="PANTHER" id="PTHR30404">
    <property type="entry name" value="N-ACETYLMURAMOYL-L-ALANINE AMIDASE"/>
    <property type="match status" value="1"/>
</dbReference>
<name>A0A9D1PYE7_9FIRM</name>
<evidence type="ECO:0000256" key="2">
    <source>
        <dbReference type="SAM" id="SignalP"/>
    </source>
</evidence>
<dbReference type="EMBL" id="DXHS01000015">
    <property type="protein sequence ID" value="HIW01899.1"/>
    <property type="molecule type" value="Genomic_DNA"/>
</dbReference>
<dbReference type="SUPFAM" id="SSF53187">
    <property type="entry name" value="Zn-dependent exopeptidases"/>
    <property type="match status" value="1"/>
</dbReference>
<keyword evidence="2" id="KW-0732">Signal</keyword>
<dbReference type="GO" id="GO:0009253">
    <property type="term" value="P:peptidoglycan catabolic process"/>
    <property type="evidence" value="ECO:0007669"/>
    <property type="project" value="InterPro"/>
</dbReference>
<reference evidence="4" key="1">
    <citation type="journal article" date="2021" name="PeerJ">
        <title>Extensive microbial diversity within the chicken gut microbiome revealed by metagenomics and culture.</title>
        <authorList>
            <person name="Gilroy R."/>
            <person name="Ravi A."/>
            <person name="Getino M."/>
            <person name="Pursley I."/>
            <person name="Horton D.L."/>
            <person name="Alikhan N.F."/>
            <person name="Baker D."/>
            <person name="Gharbi K."/>
            <person name="Hall N."/>
            <person name="Watson M."/>
            <person name="Adriaenssens E.M."/>
            <person name="Foster-Nyarko E."/>
            <person name="Jarju S."/>
            <person name="Secka A."/>
            <person name="Antonio M."/>
            <person name="Oren A."/>
            <person name="Chaudhuri R.R."/>
            <person name="La Ragione R."/>
            <person name="Hildebrand F."/>
            <person name="Pallen M.J."/>
        </authorList>
    </citation>
    <scope>NUCLEOTIDE SEQUENCE</scope>
    <source>
        <strain evidence="4">12435</strain>
    </source>
</reference>
<dbReference type="Proteomes" id="UP000823990">
    <property type="component" value="Unassembled WGS sequence"/>
</dbReference>
<dbReference type="GO" id="GO:0030288">
    <property type="term" value="C:outer membrane-bounded periplasmic space"/>
    <property type="evidence" value="ECO:0007669"/>
    <property type="project" value="TreeGrafter"/>
</dbReference>
<reference evidence="4" key="2">
    <citation type="submission" date="2021-04" db="EMBL/GenBank/DDBJ databases">
        <authorList>
            <person name="Gilroy R."/>
        </authorList>
    </citation>
    <scope>NUCLEOTIDE SEQUENCE</scope>
    <source>
        <strain evidence="4">12435</strain>
    </source>
</reference>
<comment type="caution">
    <text evidence="4">The sequence shown here is derived from an EMBL/GenBank/DDBJ whole genome shotgun (WGS) entry which is preliminary data.</text>
</comment>
<dbReference type="PROSITE" id="PS51257">
    <property type="entry name" value="PROKAR_LIPOPROTEIN"/>
    <property type="match status" value="1"/>
</dbReference>
<evidence type="ECO:0000256" key="1">
    <source>
        <dbReference type="ARBA" id="ARBA00022801"/>
    </source>
</evidence>
<sequence>MRSFIIKKSTLVIVAALVLAAAGIISAACASSAVHTAASNGMTVVIDPGHGGADGGVVGTDTGEKEADINLGISLSLRHFLREAGFTVVMTRDKDVDLAEAGESFKQSDMRARRDIINAAEPDLVISVHQNSYPLRSVSGAQVFYSASSETGRGYAERMQSVLNAALSCDRAAKSADYYILECSQYPSVLVECGFMSNPEEESRLVTPEYRRKVAYALYSCIVTVLGEEGA</sequence>
<dbReference type="EC" id="3.5.1.28" evidence="4"/>
<evidence type="ECO:0000313" key="4">
    <source>
        <dbReference type="EMBL" id="HIW01899.1"/>
    </source>
</evidence>
<dbReference type="CDD" id="cd02696">
    <property type="entry name" value="MurNAc-LAA"/>
    <property type="match status" value="1"/>
</dbReference>
<dbReference type="InterPro" id="IPR002508">
    <property type="entry name" value="MurNAc-LAA_cat"/>
</dbReference>
<feature type="signal peptide" evidence="2">
    <location>
        <begin position="1"/>
        <end position="27"/>
    </location>
</feature>
<evidence type="ECO:0000313" key="5">
    <source>
        <dbReference type="Proteomes" id="UP000823990"/>
    </source>
</evidence>
<accession>A0A9D1PYE7</accession>
<dbReference type="AlphaFoldDB" id="A0A9D1PYE7"/>
<organism evidence="4 5">
    <name type="scientific">Candidatus Protoclostridium stercorigallinarum</name>
    <dbReference type="NCBI Taxonomy" id="2838741"/>
    <lineage>
        <taxon>Bacteria</taxon>
        <taxon>Bacillati</taxon>
        <taxon>Bacillota</taxon>
        <taxon>Clostridia</taxon>
        <taxon>Candidatus Protoclostridium</taxon>
    </lineage>
</organism>
<keyword evidence="1 4" id="KW-0378">Hydrolase</keyword>
<dbReference type="PANTHER" id="PTHR30404:SF0">
    <property type="entry name" value="N-ACETYLMURAMOYL-L-ALANINE AMIDASE AMIC"/>
    <property type="match status" value="1"/>
</dbReference>
<dbReference type="InterPro" id="IPR050695">
    <property type="entry name" value="N-acetylmuramoyl_amidase_3"/>
</dbReference>
<dbReference type="Gene3D" id="3.40.630.40">
    <property type="entry name" value="Zn-dependent exopeptidases"/>
    <property type="match status" value="1"/>
</dbReference>